<keyword evidence="4" id="KW-1185">Reference proteome</keyword>
<accession>A0A327M6T8</accession>
<dbReference type="AlphaFoldDB" id="A0A327M6T8"/>
<name>A0A327M6T8_9PROT</name>
<sequence>MRRRGVLTLAALGPAAAAGAEAPVAEPPPGAALPLDLRLRDAAGHGLTPGEALDGLPALFAFADYDCAALCGTALGLAAATLPGTGLRPGRDYRLVVLGLDPDDGPAKAAAMRRAWLGEGTALAETARFLAGPATALARAEAALGYRALRQGDAILHPLALFALRADGGLAAMLPELGTTPAALRSALQAAARPNGMGVIERVELLCQGLAAGHAGAVQGALAFGGVSTLALLGGGLLLLRRRERRA</sequence>
<evidence type="ECO:0000256" key="1">
    <source>
        <dbReference type="SAM" id="Phobius"/>
    </source>
</evidence>
<keyword evidence="2" id="KW-0732">Signal</keyword>
<feature type="chain" id="PRO_5016293640" evidence="2">
    <location>
        <begin position="21"/>
        <end position="247"/>
    </location>
</feature>
<evidence type="ECO:0000313" key="3">
    <source>
        <dbReference type="EMBL" id="RAI58012.1"/>
    </source>
</evidence>
<feature type="signal peptide" evidence="2">
    <location>
        <begin position="1"/>
        <end position="20"/>
    </location>
</feature>
<comment type="caution">
    <text evidence="3">The sequence shown here is derived from an EMBL/GenBank/DDBJ whole genome shotgun (WGS) entry which is preliminary data.</text>
</comment>
<dbReference type="EMBL" id="QLIX01000012">
    <property type="protein sequence ID" value="RAI58012.1"/>
    <property type="molecule type" value="Genomic_DNA"/>
</dbReference>
<evidence type="ECO:0000313" key="4">
    <source>
        <dbReference type="Proteomes" id="UP000249065"/>
    </source>
</evidence>
<dbReference type="Proteomes" id="UP000249065">
    <property type="component" value="Unassembled WGS sequence"/>
</dbReference>
<keyword evidence="1" id="KW-0812">Transmembrane</keyword>
<proteinExistence type="predicted"/>
<keyword evidence="1" id="KW-0472">Membrane</keyword>
<reference evidence="4" key="1">
    <citation type="submission" date="2018-06" db="EMBL/GenBank/DDBJ databases">
        <authorList>
            <person name="Khan S.A."/>
        </authorList>
    </citation>
    <scope>NUCLEOTIDE SEQUENCE [LARGE SCALE GENOMIC DNA]</scope>
    <source>
        <strain evidence="4">DB-1506</strain>
    </source>
</reference>
<feature type="transmembrane region" description="Helical" evidence="1">
    <location>
        <begin position="221"/>
        <end position="240"/>
    </location>
</feature>
<organism evidence="3 4">
    <name type="scientific">Roseicella frigidaeris</name>
    <dbReference type="NCBI Taxonomy" id="2230885"/>
    <lineage>
        <taxon>Bacteria</taxon>
        <taxon>Pseudomonadati</taxon>
        <taxon>Pseudomonadota</taxon>
        <taxon>Alphaproteobacteria</taxon>
        <taxon>Acetobacterales</taxon>
        <taxon>Roseomonadaceae</taxon>
        <taxon>Roseicella</taxon>
    </lineage>
</organism>
<dbReference type="RefSeq" id="WP_111470895.1">
    <property type="nucleotide sequence ID" value="NZ_QLIX01000012.1"/>
</dbReference>
<protein>
    <submittedName>
        <fullName evidence="3">SCO family protein</fullName>
    </submittedName>
</protein>
<gene>
    <name evidence="3" type="ORF">DOO78_16140</name>
</gene>
<evidence type="ECO:0000256" key="2">
    <source>
        <dbReference type="SAM" id="SignalP"/>
    </source>
</evidence>
<keyword evidence="1" id="KW-1133">Transmembrane helix</keyword>
<dbReference type="OrthoDB" id="9786756at2"/>
<dbReference type="Gene3D" id="3.40.30.10">
    <property type="entry name" value="Glutaredoxin"/>
    <property type="match status" value="1"/>
</dbReference>